<evidence type="ECO:0000256" key="3">
    <source>
        <dbReference type="ARBA" id="ARBA00023172"/>
    </source>
</evidence>
<dbReference type="GO" id="GO:0003677">
    <property type="term" value="F:DNA binding"/>
    <property type="evidence" value="ECO:0007669"/>
    <property type="project" value="UniProtKB-KW"/>
</dbReference>
<dbReference type="GO" id="GO:0015074">
    <property type="term" value="P:DNA integration"/>
    <property type="evidence" value="ECO:0007669"/>
    <property type="project" value="InterPro"/>
</dbReference>
<evidence type="ECO:0000256" key="2">
    <source>
        <dbReference type="ARBA" id="ARBA00023125"/>
    </source>
</evidence>
<dbReference type="InterPro" id="IPR002104">
    <property type="entry name" value="Integrase_catalytic"/>
</dbReference>
<accession>A0A5D0R5B3</accession>
<comment type="caution">
    <text evidence="5">The sequence shown here is derived from an EMBL/GenBank/DDBJ whole genome shotgun (WGS) entry which is preliminary data.</text>
</comment>
<evidence type="ECO:0000313" key="6">
    <source>
        <dbReference type="Proteomes" id="UP000323720"/>
    </source>
</evidence>
<dbReference type="Pfam" id="PF17293">
    <property type="entry name" value="Arm-DNA-bind_5"/>
    <property type="match status" value="1"/>
</dbReference>
<dbReference type="InterPro" id="IPR050090">
    <property type="entry name" value="Tyrosine_recombinase_XerCD"/>
</dbReference>
<reference evidence="5 6" key="1">
    <citation type="submission" date="2019-08" db="EMBL/GenBank/DDBJ databases">
        <title>Genomes of Antarctic Bizionia species.</title>
        <authorList>
            <person name="Bowman J.P."/>
        </authorList>
    </citation>
    <scope>NUCLEOTIDE SEQUENCE [LARGE SCALE GENOMIC DNA]</scope>
    <source>
        <strain evidence="5 6">ADA-4</strain>
    </source>
</reference>
<keyword evidence="6" id="KW-1185">Reference proteome</keyword>
<dbReference type="RefSeq" id="WP_148404647.1">
    <property type="nucleotide sequence ID" value="NZ_VSKK01000004.1"/>
</dbReference>
<dbReference type="EMBL" id="VSKK01000004">
    <property type="protein sequence ID" value="TYB75724.1"/>
    <property type="molecule type" value="Genomic_DNA"/>
</dbReference>
<proteinExistence type="inferred from homology"/>
<feature type="domain" description="Tyr recombinase" evidence="4">
    <location>
        <begin position="220"/>
        <end position="406"/>
    </location>
</feature>
<dbReference type="InterPro" id="IPR010998">
    <property type="entry name" value="Integrase_recombinase_N"/>
</dbReference>
<dbReference type="PANTHER" id="PTHR30349">
    <property type="entry name" value="PHAGE INTEGRASE-RELATED"/>
    <property type="match status" value="1"/>
</dbReference>
<dbReference type="PANTHER" id="PTHR30349:SF41">
    <property type="entry name" value="INTEGRASE_RECOMBINASE PROTEIN MJ0367-RELATED"/>
    <property type="match status" value="1"/>
</dbReference>
<comment type="similarity">
    <text evidence="1">Belongs to the 'phage' integrase family.</text>
</comment>
<dbReference type="OrthoDB" id="892893at2"/>
<dbReference type="AlphaFoldDB" id="A0A5D0R5B3"/>
<dbReference type="PROSITE" id="PS51898">
    <property type="entry name" value="TYR_RECOMBINASE"/>
    <property type="match status" value="1"/>
</dbReference>
<keyword evidence="3" id="KW-0233">DNA recombination</keyword>
<dbReference type="InterPro" id="IPR035386">
    <property type="entry name" value="Arm-DNA-bind_5"/>
</dbReference>
<gene>
    <name evidence="5" type="ORF">ES674_12905</name>
</gene>
<evidence type="ECO:0000313" key="5">
    <source>
        <dbReference type="EMBL" id="TYB75724.1"/>
    </source>
</evidence>
<dbReference type="Pfam" id="PF00589">
    <property type="entry name" value="Phage_integrase"/>
    <property type="match status" value="1"/>
</dbReference>
<name>A0A5D0R5B3_9FLAO</name>
<dbReference type="InterPro" id="IPR013762">
    <property type="entry name" value="Integrase-like_cat_sf"/>
</dbReference>
<dbReference type="InterPro" id="IPR011010">
    <property type="entry name" value="DNA_brk_join_enz"/>
</dbReference>
<dbReference type="GO" id="GO:0006310">
    <property type="term" value="P:DNA recombination"/>
    <property type="evidence" value="ECO:0007669"/>
    <property type="project" value="UniProtKB-KW"/>
</dbReference>
<dbReference type="SUPFAM" id="SSF56349">
    <property type="entry name" value="DNA breaking-rejoining enzymes"/>
    <property type="match status" value="1"/>
</dbReference>
<keyword evidence="2" id="KW-0238">DNA-binding</keyword>
<sequence length="419" mass="50096">MTYTFYLKEANTKKESLIYFSCYFKEERKKFVYSTGEKIKPKSWDKENNRPFLKGANKDINSSTINLQLGRYAEAFMVDESDCKRMEQEFTSKYIKDCFNVRFKKSAQKSNRFFEVYKDFTTEKNLHKEWKPSTIKRYKNIKNLLEDFEKEKSYKLTFSNINESFYSQFVDFCYTNRNHYTNTLARNVGLIKTFMYWALKNNYTYNDVFINFKKPNRVVTKEEALTLDQVEELFNYECKSRSLEKVRDVFVFQCLTGLRFGELKKVNKRVVFDNCIFLKEEKDSSKEERQIPLFEITNYILSKYDYNLPLLSNQKQNEYIKAILKEAKFDYDVEFTRIKGVNQTTIVKPFYKRVSTHTARRTFVTIMRNKGVADKTIMSITGHKDQKTFNMYHKVDNNARLDAVRSVFGRIELPKIKAI</sequence>
<evidence type="ECO:0000256" key="1">
    <source>
        <dbReference type="ARBA" id="ARBA00008857"/>
    </source>
</evidence>
<protein>
    <submittedName>
        <fullName evidence="5">Site-specific integrase</fullName>
    </submittedName>
</protein>
<organism evidence="5 6">
    <name type="scientific">Bizionia myxarmorum</name>
    <dbReference type="NCBI Taxonomy" id="291186"/>
    <lineage>
        <taxon>Bacteria</taxon>
        <taxon>Pseudomonadati</taxon>
        <taxon>Bacteroidota</taxon>
        <taxon>Flavobacteriia</taxon>
        <taxon>Flavobacteriales</taxon>
        <taxon>Flavobacteriaceae</taxon>
        <taxon>Bizionia</taxon>
    </lineage>
</organism>
<evidence type="ECO:0000259" key="4">
    <source>
        <dbReference type="PROSITE" id="PS51898"/>
    </source>
</evidence>
<dbReference type="Proteomes" id="UP000323720">
    <property type="component" value="Unassembled WGS sequence"/>
</dbReference>
<dbReference type="Gene3D" id="1.10.150.130">
    <property type="match status" value="1"/>
</dbReference>
<dbReference type="Gene3D" id="1.10.443.10">
    <property type="entry name" value="Intergrase catalytic core"/>
    <property type="match status" value="1"/>
</dbReference>